<keyword evidence="4" id="KW-0489">Methyltransferase</keyword>
<dbReference type="SUPFAM" id="SSF82199">
    <property type="entry name" value="SET domain"/>
    <property type="match status" value="1"/>
</dbReference>
<evidence type="ECO:0000256" key="7">
    <source>
        <dbReference type="ARBA" id="ARBA00022723"/>
    </source>
</evidence>
<reference evidence="21" key="3">
    <citation type="submission" date="2015-06" db="UniProtKB">
        <authorList>
            <consortium name="EnsemblMetazoa"/>
        </authorList>
    </citation>
    <scope>IDENTIFICATION</scope>
</reference>
<evidence type="ECO:0000256" key="15">
    <source>
        <dbReference type="ARBA" id="ARBA00049768"/>
    </source>
</evidence>
<dbReference type="AlphaFoldDB" id="R7UTA1"/>
<dbReference type="FunFam" id="2.170.270.10:FF:000078">
    <property type="entry name" value="SMYD family member 5"/>
    <property type="match status" value="1"/>
</dbReference>
<dbReference type="Proteomes" id="UP000014760">
    <property type="component" value="Unassembled WGS sequence"/>
</dbReference>
<evidence type="ECO:0000256" key="9">
    <source>
        <dbReference type="ARBA" id="ARBA00022833"/>
    </source>
</evidence>
<reference evidence="20 22" key="2">
    <citation type="journal article" date="2013" name="Nature">
        <title>Insights into bilaterian evolution from three spiralian genomes.</title>
        <authorList>
            <person name="Simakov O."/>
            <person name="Marletaz F."/>
            <person name="Cho S.J."/>
            <person name="Edsinger-Gonzales E."/>
            <person name="Havlak P."/>
            <person name="Hellsten U."/>
            <person name="Kuo D.H."/>
            <person name="Larsson T."/>
            <person name="Lv J."/>
            <person name="Arendt D."/>
            <person name="Savage R."/>
            <person name="Osoegawa K."/>
            <person name="de Jong P."/>
            <person name="Grimwood J."/>
            <person name="Chapman J.A."/>
            <person name="Shapiro H."/>
            <person name="Aerts A."/>
            <person name="Otillar R.P."/>
            <person name="Terry A.Y."/>
            <person name="Boore J.L."/>
            <person name="Grigoriev I.V."/>
            <person name="Lindberg D.R."/>
            <person name="Seaver E.C."/>
            <person name="Weisblat D.A."/>
            <person name="Putnam N.H."/>
            <person name="Rokhsar D.S."/>
        </authorList>
    </citation>
    <scope>NUCLEOTIDE SEQUENCE</scope>
    <source>
        <strain evidence="20 22">I ESC-2004</strain>
    </source>
</reference>
<dbReference type="EC" id="2.1.1.372" evidence="10"/>
<dbReference type="EC" id="2.1.1.359" evidence="2"/>
<keyword evidence="3" id="KW-0963">Cytoplasm</keyword>
<evidence type="ECO:0000256" key="12">
    <source>
        <dbReference type="ARBA" id="ARBA00047545"/>
    </source>
</evidence>
<comment type="subcellular location">
    <subcellularLocation>
        <location evidence="1">Cytoplasm</location>
    </subcellularLocation>
</comment>
<keyword evidence="5" id="KW-0808">Transferase</keyword>
<feature type="region of interest" description="Disordered" evidence="18">
    <location>
        <begin position="318"/>
        <end position="338"/>
    </location>
</feature>
<evidence type="ECO:0000256" key="3">
    <source>
        <dbReference type="ARBA" id="ARBA00022490"/>
    </source>
</evidence>
<comment type="catalytic activity">
    <reaction evidence="13">
        <text>L-lysyl(20)-[histone H4] + 3 S-adenosyl-L-methionine = N(6),N(6),N(6)-trimethyl-L-lysyl(20)-[histone H4] + 3 S-adenosyl-L-homocysteine + 3 H(+)</text>
        <dbReference type="Rhea" id="RHEA:64456"/>
        <dbReference type="Rhea" id="RHEA-COMP:15554"/>
        <dbReference type="Rhea" id="RHEA-COMP:15998"/>
        <dbReference type="ChEBI" id="CHEBI:15378"/>
        <dbReference type="ChEBI" id="CHEBI:29969"/>
        <dbReference type="ChEBI" id="CHEBI:57856"/>
        <dbReference type="ChEBI" id="CHEBI:59789"/>
        <dbReference type="ChEBI" id="CHEBI:61961"/>
        <dbReference type="EC" id="2.1.1.372"/>
    </reaction>
</comment>
<dbReference type="GO" id="GO:0045814">
    <property type="term" value="P:negative regulation of gene expression, epigenetic"/>
    <property type="evidence" value="ECO:0007669"/>
    <property type="project" value="TreeGrafter"/>
</dbReference>
<dbReference type="EMBL" id="AMQN01006274">
    <property type="status" value="NOT_ANNOTATED_CDS"/>
    <property type="molecule type" value="Genomic_DNA"/>
</dbReference>
<evidence type="ECO:0000313" key="20">
    <source>
        <dbReference type="EMBL" id="ELU09739.1"/>
    </source>
</evidence>
<organism evidence="20">
    <name type="scientific">Capitella teleta</name>
    <name type="common">Polychaete worm</name>
    <dbReference type="NCBI Taxonomy" id="283909"/>
    <lineage>
        <taxon>Eukaryota</taxon>
        <taxon>Metazoa</taxon>
        <taxon>Spiralia</taxon>
        <taxon>Lophotrochozoa</taxon>
        <taxon>Annelida</taxon>
        <taxon>Polychaeta</taxon>
        <taxon>Sedentaria</taxon>
        <taxon>Scolecida</taxon>
        <taxon>Capitellidae</taxon>
        <taxon>Capitella</taxon>
    </lineage>
</organism>
<dbReference type="InterPro" id="IPR001214">
    <property type="entry name" value="SET_dom"/>
</dbReference>
<evidence type="ECO:0000256" key="10">
    <source>
        <dbReference type="ARBA" id="ARBA00024057"/>
    </source>
</evidence>
<sequence length="338" mass="38256">MRALETAQEACRRLTGNACLELPHPDCCAVKKELHTTCPHCQVEYCSEDCREAAWLSHHQVLCLGSSRDDAEHPLNRMADFWRNVHYPPETCNIMLVARMVASIQQVPAQNPNELISRFHQFCRATVNEEEEIAHKLLGEQFKDQINTLCMMGNEAGLCKEQVQQWFSPEGFRSLVALIGTNGQGIGTSSLSVWVKNCEDLDLPEDEKRQLDAAIDRLYEDIDKLSGDFINCEGSGLYLLQSTCNHSCMPNAEITFPHNNSTLAVKALSNIKTGEEICISYLDECALERSRHSRHKILRENYLFNCNCSKCESQLDEADVTSEEEMEDEEDEIDESMG</sequence>
<evidence type="ECO:0000256" key="14">
    <source>
        <dbReference type="ARBA" id="ARBA00049497"/>
    </source>
</evidence>
<keyword evidence="9" id="KW-0862">Zinc</keyword>
<evidence type="ECO:0000313" key="21">
    <source>
        <dbReference type="EnsemblMetazoa" id="CapteP159764"/>
    </source>
</evidence>
<evidence type="ECO:0000256" key="2">
    <source>
        <dbReference type="ARBA" id="ARBA00012178"/>
    </source>
</evidence>
<evidence type="ECO:0000256" key="18">
    <source>
        <dbReference type="SAM" id="MobiDB-lite"/>
    </source>
</evidence>
<feature type="domain" description="SET" evidence="19">
    <location>
        <begin position="161"/>
        <end position="282"/>
    </location>
</feature>
<evidence type="ECO:0000256" key="1">
    <source>
        <dbReference type="ARBA" id="ARBA00004496"/>
    </source>
</evidence>
<dbReference type="EMBL" id="AMQN01006275">
    <property type="status" value="NOT_ANNOTATED_CDS"/>
    <property type="molecule type" value="Genomic_DNA"/>
</dbReference>
<evidence type="ECO:0000256" key="5">
    <source>
        <dbReference type="ARBA" id="ARBA00022679"/>
    </source>
</evidence>
<name>R7UTA1_CAPTE</name>
<evidence type="ECO:0000256" key="4">
    <source>
        <dbReference type="ARBA" id="ARBA00022603"/>
    </source>
</evidence>
<dbReference type="GO" id="GO:0140955">
    <property type="term" value="F:histone H3K36 trimethyltransferase activity"/>
    <property type="evidence" value="ECO:0007669"/>
    <property type="project" value="UniProtKB-EC"/>
</dbReference>
<dbReference type="FunCoup" id="R7UTA1">
    <property type="interactions" value="1053"/>
</dbReference>
<dbReference type="OMA" id="LMAMYQQ"/>
<dbReference type="Gene3D" id="2.170.270.10">
    <property type="entry name" value="SET domain"/>
    <property type="match status" value="1"/>
</dbReference>
<keyword evidence="22" id="KW-1185">Reference proteome</keyword>
<keyword evidence="8" id="KW-0863">Zinc-finger</keyword>
<dbReference type="InterPro" id="IPR044422">
    <property type="entry name" value="SMYD5_SET"/>
</dbReference>
<dbReference type="PANTHER" id="PTHR46402:SF2">
    <property type="entry name" value="HISTONE-LYSINE N-TRIMETHYLTRANSFERASE SMYD5"/>
    <property type="match status" value="1"/>
</dbReference>
<dbReference type="GO" id="GO:0032259">
    <property type="term" value="P:methylation"/>
    <property type="evidence" value="ECO:0007669"/>
    <property type="project" value="UniProtKB-KW"/>
</dbReference>
<reference evidence="22" key="1">
    <citation type="submission" date="2012-12" db="EMBL/GenBank/DDBJ databases">
        <authorList>
            <person name="Hellsten U."/>
            <person name="Grimwood J."/>
            <person name="Chapman J.A."/>
            <person name="Shapiro H."/>
            <person name="Aerts A."/>
            <person name="Otillar R.P."/>
            <person name="Terry A.Y."/>
            <person name="Boore J.L."/>
            <person name="Simakov O."/>
            <person name="Marletaz F."/>
            <person name="Cho S.-J."/>
            <person name="Edsinger-Gonzales E."/>
            <person name="Havlak P."/>
            <person name="Kuo D.-H."/>
            <person name="Larsson T."/>
            <person name="Lv J."/>
            <person name="Arendt D."/>
            <person name="Savage R."/>
            <person name="Osoegawa K."/>
            <person name="de Jong P."/>
            <person name="Lindberg D.R."/>
            <person name="Seaver E.C."/>
            <person name="Weisblat D.A."/>
            <person name="Putnam N.H."/>
            <person name="Grigoriev I.V."/>
            <person name="Rokhsar D.S."/>
        </authorList>
    </citation>
    <scope>NUCLEOTIDE SEQUENCE</scope>
    <source>
        <strain evidence="22">I ESC-2004</strain>
    </source>
</reference>
<dbReference type="PROSITE" id="PS50280">
    <property type="entry name" value="SET"/>
    <property type="match status" value="1"/>
</dbReference>
<proteinExistence type="predicted"/>
<comment type="catalytic activity">
    <reaction evidence="14">
        <text>L-lysyl-[protein] + 3 S-adenosyl-L-methionine = N(6),N(6),N(6)-trimethyl-L-lysyl-[protein] + 3 S-adenosyl-L-homocysteine + 3 H(+)</text>
        <dbReference type="Rhea" id="RHEA:54192"/>
        <dbReference type="Rhea" id="RHEA-COMP:9752"/>
        <dbReference type="Rhea" id="RHEA-COMP:13826"/>
        <dbReference type="ChEBI" id="CHEBI:15378"/>
        <dbReference type="ChEBI" id="CHEBI:29969"/>
        <dbReference type="ChEBI" id="CHEBI:57856"/>
        <dbReference type="ChEBI" id="CHEBI:59789"/>
        <dbReference type="ChEBI" id="CHEBI:61961"/>
    </reaction>
    <physiologicalReaction direction="left-to-right" evidence="14">
        <dbReference type="Rhea" id="RHEA:54193"/>
    </physiologicalReaction>
</comment>
<evidence type="ECO:0000259" key="19">
    <source>
        <dbReference type="PROSITE" id="PS50280"/>
    </source>
</evidence>
<accession>R7UTA1</accession>
<evidence type="ECO:0000256" key="16">
    <source>
        <dbReference type="ARBA" id="ARBA00049789"/>
    </source>
</evidence>
<evidence type="ECO:0000256" key="13">
    <source>
        <dbReference type="ARBA" id="ARBA00048081"/>
    </source>
</evidence>
<evidence type="ECO:0000256" key="17">
    <source>
        <dbReference type="ARBA" id="ARBA00049806"/>
    </source>
</evidence>
<dbReference type="Pfam" id="PF00856">
    <property type="entry name" value="SET"/>
    <property type="match status" value="1"/>
</dbReference>
<keyword evidence="7" id="KW-0479">Metal-binding</keyword>
<dbReference type="CDD" id="cd10521">
    <property type="entry name" value="SET_SMYD5"/>
    <property type="match status" value="1"/>
</dbReference>
<evidence type="ECO:0000313" key="22">
    <source>
        <dbReference type="Proteomes" id="UP000014760"/>
    </source>
</evidence>
<evidence type="ECO:0000256" key="6">
    <source>
        <dbReference type="ARBA" id="ARBA00022691"/>
    </source>
</evidence>
<dbReference type="OrthoDB" id="438641at2759"/>
<dbReference type="PANTHER" id="PTHR46402">
    <property type="entry name" value="SET AND MYND DOMAIN-CONTAINING PROTEIN 5"/>
    <property type="match status" value="1"/>
</dbReference>
<keyword evidence="6" id="KW-0949">S-adenosyl-L-methionine</keyword>
<comment type="catalytic activity">
    <reaction evidence="12">
        <text>L-lysyl(36)-[histone H3] + 3 S-adenosyl-L-methionine = N(6),N(6),N(6)-trimethyl-L-lysyl(36)-[histone H3] + 3 S-adenosyl-L-homocysteine + 3 H(+)</text>
        <dbReference type="Rhea" id="RHEA:60324"/>
        <dbReference type="Rhea" id="RHEA-COMP:9785"/>
        <dbReference type="Rhea" id="RHEA-COMP:15536"/>
        <dbReference type="ChEBI" id="CHEBI:15378"/>
        <dbReference type="ChEBI" id="CHEBI:29969"/>
        <dbReference type="ChEBI" id="CHEBI:57856"/>
        <dbReference type="ChEBI" id="CHEBI:59789"/>
        <dbReference type="ChEBI" id="CHEBI:61961"/>
        <dbReference type="EC" id="2.1.1.359"/>
    </reaction>
</comment>
<evidence type="ECO:0000256" key="11">
    <source>
        <dbReference type="ARBA" id="ARBA00033038"/>
    </source>
</evidence>
<dbReference type="STRING" id="283909.R7UTA1"/>
<dbReference type="GO" id="GO:0005737">
    <property type="term" value="C:cytoplasm"/>
    <property type="evidence" value="ECO:0007669"/>
    <property type="project" value="UniProtKB-SubCell"/>
</dbReference>
<dbReference type="GO" id="GO:0140943">
    <property type="term" value="F:histone H4K20 trimethyltransferase activity"/>
    <property type="evidence" value="ECO:0007669"/>
    <property type="project" value="UniProtKB-EC"/>
</dbReference>
<dbReference type="EMBL" id="KB297987">
    <property type="protein sequence ID" value="ELU09739.1"/>
    <property type="molecule type" value="Genomic_DNA"/>
</dbReference>
<dbReference type="InterPro" id="IPR046341">
    <property type="entry name" value="SET_dom_sf"/>
</dbReference>
<dbReference type="EnsemblMetazoa" id="CapteT159764">
    <property type="protein sequence ID" value="CapteP159764"/>
    <property type="gene ID" value="CapteG159764"/>
</dbReference>
<dbReference type="HOGENOM" id="CLU_054216_0_0_1"/>
<gene>
    <name evidence="20" type="ORF">CAPTEDRAFT_159764</name>
</gene>
<protein>
    <recommendedName>
        <fullName evidence="15">Protein-lysine N-trimethyltransferase SMYD5</fullName>
        <ecNumber evidence="2">2.1.1.359</ecNumber>
        <ecNumber evidence="10">2.1.1.372</ecNumber>
    </recommendedName>
    <alternativeName>
        <fullName evidence="11">SET and MYND domain-containing protein 5</fullName>
    </alternativeName>
    <alternativeName>
        <fullName evidence="16">[histone H3]-lysine20 N-trimethyltransferase SMYD5</fullName>
    </alternativeName>
    <alternativeName>
        <fullName evidence="17">[histone H4]-lysine36 N-trimethyltransferase SMYD5</fullName>
    </alternativeName>
</protein>
<dbReference type="GO" id="GO:0008270">
    <property type="term" value="F:zinc ion binding"/>
    <property type="evidence" value="ECO:0007669"/>
    <property type="project" value="UniProtKB-KW"/>
</dbReference>
<evidence type="ECO:0000256" key="8">
    <source>
        <dbReference type="ARBA" id="ARBA00022771"/>
    </source>
</evidence>
<dbReference type="GO" id="GO:0045595">
    <property type="term" value="P:regulation of cell differentiation"/>
    <property type="evidence" value="ECO:0007669"/>
    <property type="project" value="UniProtKB-ARBA"/>
</dbReference>